<dbReference type="AlphaFoldDB" id="A0A1R4HC63"/>
<gene>
    <name evidence="1" type="ORF">CRENPOLYSF2_3470003</name>
</gene>
<evidence type="ECO:0000313" key="2">
    <source>
        <dbReference type="Proteomes" id="UP000195442"/>
    </source>
</evidence>
<protein>
    <submittedName>
        <fullName evidence="1">Uncharacterized protein</fullName>
    </submittedName>
</protein>
<organism evidence="1 2">
    <name type="scientific">Crenothrix polyspora</name>
    <dbReference type="NCBI Taxonomy" id="360316"/>
    <lineage>
        <taxon>Bacteria</taxon>
        <taxon>Pseudomonadati</taxon>
        <taxon>Pseudomonadota</taxon>
        <taxon>Gammaproteobacteria</taxon>
        <taxon>Methylococcales</taxon>
        <taxon>Crenotrichaceae</taxon>
        <taxon>Crenothrix</taxon>
    </lineage>
</organism>
<reference evidence="2" key="1">
    <citation type="submission" date="2017-02" db="EMBL/GenBank/DDBJ databases">
        <authorList>
            <person name="Daims H."/>
        </authorList>
    </citation>
    <scope>NUCLEOTIDE SEQUENCE [LARGE SCALE GENOMIC DNA]</scope>
</reference>
<keyword evidence="2" id="KW-1185">Reference proteome</keyword>
<dbReference type="Proteomes" id="UP000195442">
    <property type="component" value="Unassembled WGS sequence"/>
</dbReference>
<evidence type="ECO:0000313" key="1">
    <source>
        <dbReference type="EMBL" id="SJM93631.1"/>
    </source>
</evidence>
<proteinExistence type="predicted"/>
<dbReference type="EMBL" id="FUKJ01000276">
    <property type="protein sequence ID" value="SJM93631.1"/>
    <property type="molecule type" value="Genomic_DNA"/>
</dbReference>
<name>A0A1R4HC63_9GAMM</name>
<accession>A0A1R4HC63</accession>
<sequence length="39" mass="4585">MIFLKQILHFSTLIDKQQLQVVYPVLPMDLLGIYILLPE</sequence>